<keyword evidence="4" id="KW-0804">Transcription</keyword>
<dbReference type="CDD" id="cd05466">
    <property type="entry name" value="PBP2_LTTR_substrate"/>
    <property type="match status" value="1"/>
</dbReference>
<dbReference type="GO" id="GO:0003677">
    <property type="term" value="F:DNA binding"/>
    <property type="evidence" value="ECO:0007669"/>
    <property type="project" value="UniProtKB-KW"/>
</dbReference>
<dbReference type="PRINTS" id="PR00039">
    <property type="entry name" value="HTHLYSR"/>
</dbReference>
<dbReference type="SUPFAM" id="SSF46785">
    <property type="entry name" value="Winged helix' DNA-binding domain"/>
    <property type="match status" value="1"/>
</dbReference>
<dbReference type="InterPro" id="IPR000847">
    <property type="entry name" value="LysR_HTH_N"/>
</dbReference>
<dbReference type="Pfam" id="PF00126">
    <property type="entry name" value="HTH_1"/>
    <property type="match status" value="1"/>
</dbReference>
<dbReference type="OrthoDB" id="9803714at2"/>
<gene>
    <name evidence="6" type="ORF">HMPREF0216_02930</name>
</gene>
<reference evidence="6 7" key="1">
    <citation type="submission" date="2012-05" db="EMBL/GenBank/DDBJ databases">
        <authorList>
            <person name="Weinstock G."/>
            <person name="Sodergren E."/>
            <person name="Lobos E.A."/>
            <person name="Fulton L."/>
            <person name="Fulton R."/>
            <person name="Courtney L."/>
            <person name="Fronick C."/>
            <person name="O'Laughlin M."/>
            <person name="Godfrey J."/>
            <person name="Wilson R.M."/>
            <person name="Miner T."/>
            <person name="Farmer C."/>
            <person name="Delehaunty K."/>
            <person name="Cordes M."/>
            <person name="Minx P."/>
            <person name="Tomlinson C."/>
            <person name="Chen J."/>
            <person name="Wollam A."/>
            <person name="Pepin K.H."/>
            <person name="Bhonagiri V."/>
            <person name="Zhang X."/>
            <person name="Suruliraj S."/>
            <person name="Warren W."/>
            <person name="Mitreva M."/>
            <person name="Mardis E.R."/>
            <person name="Wilson R.K."/>
        </authorList>
    </citation>
    <scope>NUCLEOTIDE SEQUENCE [LARGE SCALE GENOMIC DNA]</scope>
    <source>
        <strain evidence="6 7">DSM 1785</strain>
    </source>
</reference>
<dbReference type="RefSeq" id="WP_005215273.1">
    <property type="nucleotide sequence ID" value="NZ_KB291691.1"/>
</dbReference>
<evidence type="ECO:0000256" key="1">
    <source>
        <dbReference type="ARBA" id="ARBA00009437"/>
    </source>
</evidence>
<dbReference type="EMBL" id="AMEZ01000103">
    <property type="protein sequence ID" value="EKY23463.1"/>
    <property type="molecule type" value="Genomic_DNA"/>
</dbReference>
<dbReference type="HOGENOM" id="CLU_039613_6_2_9"/>
<dbReference type="InterPro" id="IPR005119">
    <property type="entry name" value="LysR_subst-bd"/>
</dbReference>
<comment type="similarity">
    <text evidence="1">Belongs to the LysR transcriptional regulatory family.</text>
</comment>
<dbReference type="FunFam" id="1.10.10.10:FF:000001">
    <property type="entry name" value="LysR family transcriptional regulator"/>
    <property type="match status" value="1"/>
</dbReference>
<sequence>MELRVLKYFLAVAREENISAAADSLHVTQPTLSKQLKELEEELGKQLFIRGNRKITLTEEGVFLRKRAEEIIDLTEKTKDQLKKSDNMLSGDIYIGGGETDAMRIIAKVVRRMNSEYPLIKFHLYSGNANDVTERLDKGLLDFGILIEPADMKKYDFLKLPATDTWGVLMRKDTPLTELNTVKPEDLLNVPLLCSSQTLVNNELSGWAGINFDKLNIVTTYNLIYNASIMVQEGVGYALCLDKLINTSDNSNLIFKPLEPELKVNLDIVWKKHQVFSKAAKLFLSEIQKEIRNTLH</sequence>
<proteinExistence type="inferred from homology"/>
<evidence type="ECO:0000256" key="2">
    <source>
        <dbReference type="ARBA" id="ARBA00023015"/>
    </source>
</evidence>
<dbReference type="InterPro" id="IPR036388">
    <property type="entry name" value="WH-like_DNA-bd_sf"/>
</dbReference>
<dbReference type="Proteomes" id="UP000010420">
    <property type="component" value="Unassembled WGS sequence"/>
</dbReference>
<name>L1Q683_9CLOT</name>
<organism evidence="6 7">
    <name type="scientific">Clostridium celatum DSM 1785</name>
    <dbReference type="NCBI Taxonomy" id="545697"/>
    <lineage>
        <taxon>Bacteria</taxon>
        <taxon>Bacillati</taxon>
        <taxon>Bacillota</taxon>
        <taxon>Clostridia</taxon>
        <taxon>Eubacteriales</taxon>
        <taxon>Clostridiaceae</taxon>
        <taxon>Clostridium</taxon>
    </lineage>
</organism>
<dbReference type="GO" id="GO:0003700">
    <property type="term" value="F:DNA-binding transcription factor activity"/>
    <property type="evidence" value="ECO:0007669"/>
    <property type="project" value="InterPro"/>
</dbReference>
<dbReference type="PANTHER" id="PTHR30419:SF8">
    <property type="entry name" value="NITROGEN ASSIMILATION TRANSCRIPTIONAL ACTIVATOR-RELATED"/>
    <property type="match status" value="1"/>
</dbReference>
<keyword evidence="2" id="KW-0805">Transcription regulation</keyword>
<dbReference type="InterPro" id="IPR050950">
    <property type="entry name" value="HTH-type_LysR_regulators"/>
</dbReference>
<evidence type="ECO:0000256" key="3">
    <source>
        <dbReference type="ARBA" id="ARBA00023125"/>
    </source>
</evidence>
<dbReference type="PROSITE" id="PS50931">
    <property type="entry name" value="HTH_LYSR"/>
    <property type="match status" value="1"/>
</dbReference>
<keyword evidence="7" id="KW-1185">Reference proteome</keyword>
<dbReference type="AlphaFoldDB" id="L1Q683"/>
<comment type="caution">
    <text evidence="6">The sequence shown here is derived from an EMBL/GenBank/DDBJ whole genome shotgun (WGS) entry which is preliminary data.</text>
</comment>
<dbReference type="PANTHER" id="PTHR30419">
    <property type="entry name" value="HTH-TYPE TRANSCRIPTIONAL REGULATOR YBHD"/>
    <property type="match status" value="1"/>
</dbReference>
<dbReference type="Gene3D" id="3.40.190.290">
    <property type="match status" value="1"/>
</dbReference>
<evidence type="ECO:0000259" key="5">
    <source>
        <dbReference type="PROSITE" id="PS50931"/>
    </source>
</evidence>
<protein>
    <submittedName>
        <fullName evidence="6">Transcriptional regulator, LysR family</fullName>
    </submittedName>
</protein>
<dbReference type="Gene3D" id="1.10.10.10">
    <property type="entry name" value="Winged helix-like DNA-binding domain superfamily/Winged helix DNA-binding domain"/>
    <property type="match status" value="1"/>
</dbReference>
<keyword evidence="3" id="KW-0238">DNA-binding</keyword>
<dbReference type="STRING" id="545697.HMPREF0216_02930"/>
<dbReference type="Pfam" id="PF03466">
    <property type="entry name" value="LysR_substrate"/>
    <property type="match status" value="1"/>
</dbReference>
<evidence type="ECO:0000313" key="7">
    <source>
        <dbReference type="Proteomes" id="UP000010420"/>
    </source>
</evidence>
<dbReference type="PATRIC" id="fig|545697.3.peg.2878"/>
<dbReference type="InterPro" id="IPR036390">
    <property type="entry name" value="WH_DNA-bd_sf"/>
</dbReference>
<accession>L1Q683</accession>
<evidence type="ECO:0000313" key="6">
    <source>
        <dbReference type="EMBL" id="EKY23463.1"/>
    </source>
</evidence>
<dbReference type="SUPFAM" id="SSF53850">
    <property type="entry name" value="Periplasmic binding protein-like II"/>
    <property type="match status" value="1"/>
</dbReference>
<feature type="domain" description="HTH lysR-type" evidence="5">
    <location>
        <begin position="1"/>
        <end position="58"/>
    </location>
</feature>
<dbReference type="eggNOG" id="COG0583">
    <property type="taxonomic scope" value="Bacteria"/>
</dbReference>
<evidence type="ECO:0000256" key="4">
    <source>
        <dbReference type="ARBA" id="ARBA00023163"/>
    </source>
</evidence>
<dbReference type="GO" id="GO:0005829">
    <property type="term" value="C:cytosol"/>
    <property type="evidence" value="ECO:0007669"/>
    <property type="project" value="TreeGrafter"/>
</dbReference>